<dbReference type="EMBL" id="LT907988">
    <property type="protein sequence ID" value="SOE49104.1"/>
    <property type="molecule type" value="Genomic_DNA"/>
</dbReference>
<organism evidence="1 3">
    <name type="scientific">Orrella dioscoreae</name>
    <dbReference type="NCBI Taxonomy" id="1851544"/>
    <lineage>
        <taxon>Bacteria</taxon>
        <taxon>Pseudomonadati</taxon>
        <taxon>Pseudomonadota</taxon>
        <taxon>Betaproteobacteria</taxon>
        <taxon>Burkholderiales</taxon>
        <taxon>Alcaligenaceae</taxon>
        <taxon>Orrella</taxon>
    </lineage>
</organism>
<reference evidence="1 3" key="1">
    <citation type="submission" date="2016-06" db="EMBL/GenBank/DDBJ databases">
        <authorList>
            <person name="Kjaerup R.B."/>
            <person name="Dalgaard T.S."/>
            <person name="Juul-Madsen H.R."/>
        </authorList>
    </citation>
    <scope>NUCLEOTIDE SEQUENCE [LARGE SCALE GENOMIC DNA]</scope>
    <source>
        <strain evidence="1">Orrdi1</strain>
    </source>
</reference>
<gene>
    <name evidence="1" type="ORF">ODI_03621</name>
    <name evidence="2" type="ORF">ODI_R1844</name>
</gene>
<dbReference type="AlphaFoldDB" id="A0A1C3K1N2"/>
<evidence type="ECO:0000313" key="1">
    <source>
        <dbReference type="EMBL" id="SBT25318.1"/>
    </source>
</evidence>
<proteinExistence type="predicted"/>
<evidence type="ECO:0000313" key="3">
    <source>
        <dbReference type="Proteomes" id="UP000078558"/>
    </source>
</evidence>
<name>A0A1C3K1N2_9BURK</name>
<evidence type="ECO:0000313" key="2">
    <source>
        <dbReference type="EMBL" id="SOE49104.1"/>
    </source>
</evidence>
<dbReference type="KEGG" id="odi:ODI_R1844"/>
<keyword evidence="3" id="KW-1185">Reference proteome</keyword>
<protein>
    <submittedName>
        <fullName evidence="1">Uncharacterized protein</fullName>
    </submittedName>
</protein>
<dbReference type="STRING" id="1851544.ODI_03621"/>
<dbReference type="EMBL" id="FLRC01000017">
    <property type="protein sequence ID" value="SBT25318.1"/>
    <property type="molecule type" value="Genomic_DNA"/>
</dbReference>
<reference evidence="2 3" key="2">
    <citation type="submission" date="2017-08" db="EMBL/GenBank/DDBJ databases">
        <authorList>
            <person name="de Groot N.N."/>
        </authorList>
    </citation>
    <scope>NUCLEOTIDE SEQUENCE [LARGE SCALE GENOMIC DNA]</scope>
    <source>
        <strain evidence="2">Orrdi1</strain>
    </source>
</reference>
<sequence>MDSEAVAADHIRDCCGITSRSELDHNAIAAQQFHEVIRKPFLAWKEGRA</sequence>
<accession>A0A1C3K1N2</accession>
<dbReference type="Proteomes" id="UP000078558">
    <property type="component" value="Chromosome I"/>
</dbReference>